<feature type="transmembrane region" description="Helical" evidence="7">
    <location>
        <begin position="7"/>
        <end position="28"/>
    </location>
</feature>
<comment type="caution">
    <text evidence="9">The sequence shown here is derived from an EMBL/GenBank/DDBJ whole genome shotgun (WGS) entry which is preliminary data.</text>
</comment>
<dbReference type="SUPFAM" id="SSF103481">
    <property type="entry name" value="Multidrug resistance efflux transporter EmrE"/>
    <property type="match status" value="2"/>
</dbReference>
<keyword evidence="4 7" id="KW-0812">Transmembrane</keyword>
<feature type="transmembrane region" description="Helical" evidence="7">
    <location>
        <begin position="34"/>
        <end position="54"/>
    </location>
</feature>
<accession>A0ABV6JFI5</accession>
<evidence type="ECO:0000313" key="10">
    <source>
        <dbReference type="Proteomes" id="UP001589818"/>
    </source>
</evidence>
<feature type="domain" description="EamA" evidence="8">
    <location>
        <begin position="152"/>
        <end position="289"/>
    </location>
</feature>
<dbReference type="EMBL" id="JBHLVF010000041">
    <property type="protein sequence ID" value="MFC0394472.1"/>
    <property type="molecule type" value="Genomic_DNA"/>
</dbReference>
<dbReference type="RefSeq" id="WP_204815606.1">
    <property type="nucleotide sequence ID" value="NZ_JANHOF010000001.1"/>
</dbReference>
<feature type="domain" description="EamA" evidence="8">
    <location>
        <begin position="7"/>
        <end position="138"/>
    </location>
</feature>
<evidence type="ECO:0000256" key="3">
    <source>
        <dbReference type="ARBA" id="ARBA00022475"/>
    </source>
</evidence>
<gene>
    <name evidence="9" type="ORF">ACFFJ8_24325</name>
</gene>
<comment type="similarity">
    <text evidence="2">Belongs to the EamA transporter family.</text>
</comment>
<dbReference type="InterPro" id="IPR050638">
    <property type="entry name" value="AA-Vitamin_Transporters"/>
</dbReference>
<protein>
    <submittedName>
        <fullName evidence="9">DMT family transporter</fullName>
    </submittedName>
</protein>
<evidence type="ECO:0000256" key="2">
    <source>
        <dbReference type="ARBA" id="ARBA00007362"/>
    </source>
</evidence>
<evidence type="ECO:0000259" key="8">
    <source>
        <dbReference type="Pfam" id="PF00892"/>
    </source>
</evidence>
<feature type="transmembrane region" description="Helical" evidence="7">
    <location>
        <begin position="95"/>
        <end position="115"/>
    </location>
</feature>
<dbReference type="InterPro" id="IPR037185">
    <property type="entry name" value="EmrE-like"/>
</dbReference>
<feature type="transmembrane region" description="Helical" evidence="7">
    <location>
        <begin position="246"/>
        <end position="264"/>
    </location>
</feature>
<evidence type="ECO:0000313" key="9">
    <source>
        <dbReference type="EMBL" id="MFC0394472.1"/>
    </source>
</evidence>
<proteinExistence type="inferred from homology"/>
<dbReference type="Proteomes" id="UP001589818">
    <property type="component" value="Unassembled WGS sequence"/>
</dbReference>
<name>A0ABV6JFI5_9BACL</name>
<dbReference type="InterPro" id="IPR000620">
    <property type="entry name" value="EamA_dom"/>
</dbReference>
<keyword evidence="10" id="KW-1185">Reference proteome</keyword>
<feature type="transmembrane region" description="Helical" evidence="7">
    <location>
        <begin position="270"/>
        <end position="290"/>
    </location>
</feature>
<feature type="transmembrane region" description="Helical" evidence="7">
    <location>
        <begin position="151"/>
        <end position="171"/>
    </location>
</feature>
<feature type="transmembrane region" description="Helical" evidence="7">
    <location>
        <begin position="183"/>
        <end position="200"/>
    </location>
</feature>
<dbReference type="PANTHER" id="PTHR32322:SF18">
    <property type="entry name" value="S-ADENOSYLMETHIONINE_S-ADENOSYLHOMOCYSTEINE TRANSPORTER"/>
    <property type="match status" value="1"/>
</dbReference>
<evidence type="ECO:0000256" key="5">
    <source>
        <dbReference type="ARBA" id="ARBA00022989"/>
    </source>
</evidence>
<organism evidence="9 10">
    <name type="scientific">Paenibacillus mendelii</name>
    <dbReference type="NCBI Taxonomy" id="206163"/>
    <lineage>
        <taxon>Bacteria</taxon>
        <taxon>Bacillati</taxon>
        <taxon>Bacillota</taxon>
        <taxon>Bacilli</taxon>
        <taxon>Bacillales</taxon>
        <taxon>Paenibacillaceae</taxon>
        <taxon>Paenibacillus</taxon>
    </lineage>
</organism>
<evidence type="ECO:0000256" key="7">
    <source>
        <dbReference type="SAM" id="Phobius"/>
    </source>
</evidence>
<evidence type="ECO:0000256" key="4">
    <source>
        <dbReference type="ARBA" id="ARBA00022692"/>
    </source>
</evidence>
<evidence type="ECO:0000256" key="6">
    <source>
        <dbReference type="ARBA" id="ARBA00023136"/>
    </source>
</evidence>
<reference evidence="9 10" key="1">
    <citation type="submission" date="2024-09" db="EMBL/GenBank/DDBJ databases">
        <authorList>
            <person name="Sun Q."/>
            <person name="Mori K."/>
        </authorList>
    </citation>
    <scope>NUCLEOTIDE SEQUENCE [LARGE SCALE GENOMIC DNA]</scope>
    <source>
        <strain evidence="9 10">CCM 4839</strain>
    </source>
</reference>
<feature type="transmembrane region" description="Helical" evidence="7">
    <location>
        <begin position="220"/>
        <end position="239"/>
    </location>
</feature>
<comment type="subcellular location">
    <subcellularLocation>
        <location evidence="1">Cell membrane</location>
        <topology evidence="1">Multi-pass membrane protein</topology>
    </subcellularLocation>
</comment>
<keyword evidence="3" id="KW-1003">Cell membrane</keyword>
<evidence type="ECO:0000256" key="1">
    <source>
        <dbReference type="ARBA" id="ARBA00004651"/>
    </source>
</evidence>
<dbReference type="PANTHER" id="PTHR32322">
    <property type="entry name" value="INNER MEMBRANE TRANSPORTER"/>
    <property type="match status" value="1"/>
</dbReference>
<feature type="transmembrane region" description="Helical" evidence="7">
    <location>
        <begin position="124"/>
        <end position="145"/>
    </location>
</feature>
<feature type="transmembrane region" description="Helical" evidence="7">
    <location>
        <begin position="66"/>
        <end position="83"/>
    </location>
</feature>
<keyword evidence="5 7" id="KW-1133">Transmembrane helix</keyword>
<dbReference type="Pfam" id="PF00892">
    <property type="entry name" value="EamA"/>
    <property type="match status" value="2"/>
</dbReference>
<sequence>MNQLKVVSVITLISLIWGYLWVTAKMGLEDIPPFLFSASRLLIGATTLFLLLLAKRQKILPNKKEWLPFFYLSLFMCVGYYALSTYGLQFVDSGLSSVLVYTMPIIISVLAHFFLNEYLTLNKVIGLTVGAIGLLFILGPTIKHLSWNDSLLGEIIILASAFFWACASIYTKKIGQSHDKLKMTLWQLLMGGSLILIISLGSEHEAISQMTLSTSSILALLYNGVLGTAVAFVGWNWVLGKIQASIASISLMTVPILGLIFGWLQLDEKITSNILIGAVCICLGILFTSIQRKKTVKGTKRKMLLTSDER</sequence>
<keyword evidence="6 7" id="KW-0472">Membrane</keyword>